<dbReference type="AlphaFoldDB" id="A0A0F9CJ71"/>
<comment type="caution">
    <text evidence="1">The sequence shown here is derived from an EMBL/GenBank/DDBJ whole genome shotgun (WGS) entry which is preliminary data.</text>
</comment>
<evidence type="ECO:0000313" key="1">
    <source>
        <dbReference type="EMBL" id="KKL05731.1"/>
    </source>
</evidence>
<proteinExistence type="predicted"/>
<dbReference type="EMBL" id="LAZR01043995">
    <property type="protein sequence ID" value="KKL05731.1"/>
    <property type="molecule type" value="Genomic_DNA"/>
</dbReference>
<name>A0A0F9CJ71_9ZZZZ</name>
<gene>
    <name evidence="1" type="ORF">LCGC14_2603120</name>
</gene>
<protein>
    <submittedName>
        <fullName evidence="1">Uncharacterized protein</fullName>
    </submittedName>
</protein>
<sequence length="148" mass="16008">MAKVKRSMRIPELNLDPPVKGEIRLSEDMQQTLALLTGYGDNKRVVLKATESGVLHVVSPQLKEIVVLTADATPYAWQGGDVPCTEVALIAGLDNAGRVWVRPNSAASAVNGWPLDKAEVFAFTISNLNQLHVTIQTSGEIAVLAYTR</sequence>
<accession>A0A0F9CJ71</accession>
<organism evidence="1">
    <name type="scientific">marine sediment metagenome</name>
    <dbReference type="NCBI Taxonomy" id="412755"/>
    <lineage>
        <taxon>unclassified sequences</taxon>
        <taxon>metagenomes</taxon>
        <taxon>ecological metagenomes</taxon>
    </lineage>
</organism>
<reference evidence="1" key="1">
    <citation type="journal article" date="2015" name="Nature">
        <title>Complex archaea that bridge the gap between prokaryotes and eukaryotes.</title>
        <authorList>
            <person name="Spang A."/>
            <person name="Saw J.H."/>
            <person name="Jorgensen S.L."/>
            <person name="Zaremba-Niedzwiedzka K."/>
            <person name="Martijn J."/>
            <person name="Lind A.E."/>
            <person name="van Eijk R."/>
            <person name="Schleper C."/>
            <person name="Guy L."/>
            <person name="Ettema T.J."/>
        </authorList>
    </citation>
    <scope>NUCLEOTIDE SEQUENCE</scope>
</reference>